<sequence>MRAIQFKSFGGPEVLELVNLSRPKVKDHQVLIKTKAIGVNYADTMRREGNYVLPTPLPFIPGSEVVGEVNDVGKAVTTVAKGDTVVALVGAGAYADFVVADEASLIRKPDTLDAYHAVALPLQALSAYHIITTMGRLQEGESILIHAAGGGVGSLAVQLAKLFGAEKVLATASTESKRQLAKQLGADEVIDYTQDKWDQHILDITDGRGVDVVLEMAGGDIFQRSVQCLAPFGRLIIYGVASGETPVLNPVDLMEKNKTVTGFFLPAMMEKPALYQKSLQKILGLAAEGKLKTIIGKTYSIEDASQLHADMQNRKTQGKLILIP</sequence>
<dbReference type="GO" id="GO:0005829">
    <property type="term" value="C:cytosol"/>
    <property type="evidence" value="ECO:0007669"/>
    <property type="project" value="TreeGrafter"/>
</dbReference>
<dbReference type="InterPro" id="IPR036291">
    <property type="entry name" value="NAD(P)-bd_dom_sf"/>
</dbReference>
<comment type="caution">
    <text evidence="4">The sequence shown here is derived from an EMBL/GenBank/DDBJ whole genome shotgun (WGS) entry which is preliminary data.</text>
</comment>
<dbReference type="Gene3D" id="3.40.50.720">
    <property type="entry name" value="NAD(P)-binding Rossmann-like Domain"/>
    <property type="match status" value="1"/>
</dbReference>
<dbReference type="SMART" id="SM00829">
    <property type="entry name" value="PKS_ER"/>
    <property type="match status" value="1"/>
</dbReference>
<feature type="domain" description="Enoyl reductase (ER)" evidence="3">
    <location>
        <begin position="10"/>
        <end position="322"/>
    </location>
</feature>
<evidence type="ECO:0000256" key="2">
    <source>
        <dbReference type="ARBA" id="ARBA00023002"/>
    </source>
</evidence>
<keyword evidence="2" id="KW-0560">Oxidoreductase</keyword>
<name>A0A9Q4B094_SALAG</name>
<dbReference type="SUPFAM" id="SSF51735">
    <property type="entry name" value="NAD(P)-binding Rossmann-fold domains"/>
    <property type="match status" value="1"/>
</dbReference>
<organism evidence="4 5">
    <name type="scientific">Salipaludibacillus agaradhaerens</name>
    <name type="common">Bacillus agaradhaerens</name>
    <dbReference type="NCBI Taxonomy" id="76935"/>
    <lineage>
        <taxon>Bacteria</taxon>
        <taxon>Bacillati</taxon>
        <taxon>Bacillota</taxon>
        <taxon>Bacilli</taxon>
        <taxon>Bacillales</taxon>
        <taxon>Bacillaceae</taxon>
    </lineage>
</organism>
<dbReference type="Pfam" id="PF00107">
    <property type="entry name" value="ADH_zinc_N"/>
    <property type="match status" value="1"/>
</dbReference>
<evidence type="ECO:0000313" key="5">
    <source>
        <dbReference type="Proteomes" id="UP001057753"/>
    </source>
</evidence>
<dbReference type="GO" id="GO:0070402">
    <property type="term" value="F:NADPH binding"/>
    <property type="evidence" value="ECO:0007669"/>
    <property type="project" value="TreeGrafter"/>
</dbReference>
<evidence type="ECO:0000256" key="1">
    <source>
        <dbReference type="ARBA" id="ARBA00022857"/>
    </source>
</evidence>
<keyword evidence="5" id="KW-1185">Reference proteome</keyword>
<keyword evidence="1" id="KW-0521">NADP</keyword>
<dbReference type="AlphaFoldDB" id="A0A9Q4B094"/>
<dbReference type="SUPFAM" id="SSF50129">
    <property type="entry name" value="GroES-like"/>
    <property type="match status" value="1"/>
</dbReference>
<accession>A0A9Q4B094</accession>
<dbReference type="Gene3D" id="3.90.180.10">
    <property type="entry name" value="Medium-chain alcohol dehydrogenases, catalytic domain"/>
    <property type="match status" value="1"/>
</dbReference>
<evidence type="ECO:0000313" key="4">
    <source>
        <dbReference type="EMBL" id="MCR6096007.1"/>
    </source>
</evidence>
<dbReference type="RefSeq" id="WP_257820738.1">
    <property type="nucleotide sequence ID" value="NZ_JABXYM010000001.1"/>
</dbReference>
<reference evidence="4" key="1">
    <citation type="submission" date="2020-06" db="EMBL/GenBank/DDBJ databases">
        <title>Insight into the genomes of haloalkaliphilic bacilli from Kenyan soda lakes.</title>
        <authorList>
            <person name="Mwirichia R."/>
            <person name="Villamizar G.C."/>
            <person name="Poehlein A."/>
            <person name="Mugweru J."/>
            <person name="Kipnyargis A."/>
            <person name="Kiplimo D."/>
            <person name="Orwa P."/>
            <person name="Daniel R."/>
        </authorList>
    </citation>
    <scope>NUCLEOTIDE SEQUENCE</scope>
    <source>
        <strain evidence="4">B1096_S55</strain>
    </source>
</reference>
<dbReference type="Pfam" id="PF08240">
    <property type="entry name" value="ADH_N"/>
    <property type="match status" value="1"/>
</dbReference>
<dbReference type="InterPro" id="IPR013149">
    <property type="entry name" value="ADH-like_C"/>
</dbReference>
<dbReference type="PROSITE" id="PS01162">
    <property type="entry name" value="QOR_ZETA_CRYSTAL"/>
    <property type="match status" value="1"/>
</dbReference>
<dbReference type="InterPro" id="IPR011032">
    <property type="entry name" value="GroES-like_sf"/>
</dbReference>
<proteinExistence type="predicted"/>
<protein>
    <submittedName>
        <fullName evidence="4">NADPH:quinone oxidoreductase family protein</fullName>
    </submittedName>
</protein>
<dbReference type="GO" id="GO:0008270">
    <property type="term" value="F:zinc ion binding"/>
    <property type="evidence" value="ECO:0007669"/>
    <property type="project" value="InterPro"/>
</dbReference>
<dbReference type="CDD" id="cd08241">
    <property type="entry name" value="QOR1"/>
    <property type="match status" value="1"/>
</dbReference>
<dbReference type="GO" id="GO:0035925">
    <property type="term" value="F:mRNA 3'-UTR AU-rich region binding"/>
    <property type="evidence" value="ECO:0007669"/>
    <property type="project" value="TreeGrafter"/>
</dbReference>
<dbReference type="PANTHER" id="PTHR48106:SF13">
    <property type="entry name" value="QUINONE OXIDOREDUCTASE-RELATED"/>
    <property type="match status" value="1"/>
</dbReference>
<gene>
    <name evidence="4" type="ORF">HXA33_05560</name>
</gene>
<dbReference type="PANTHER" id="PTHR48106">
    <property type="entry name" value="QUINONE OXIDOREDUCTASE PIG3-RELATED"/>
    <property type="match status" value="1"/>
</dbReference>
<dbReference type="InterPro" id="IPR002364">
    <property type="entry name" value="Quin_OxRdtase/zeta-crystal_CS"/>
</dbReference>
<dbReference type="Proteomes" id="UP001057753">
    <property type="component" value="Unassembled WGS sequence"/>
</dbReference>
<dbReference type="GO" id="GO:0003960">
    <property type="term" value="F:quinone reductase (NADPH) activity"/>
    <property type="evidence" value="ECO:0007669"/>
    <property type="project" value="TreeGrafter"/>
</dbReference>
<dbReference type="EMBL" id="JABXYM010000001">
    <property type="protein sequence ID" value="MCR6096007.1"/>
    <property type="molecule type" value="Genomic_DNA"/>
</dbReference>
<dbReference type="InterPro" id="IPR020843">
    <property type="entry name" value="ER"/>
</dbReference>
<dbReference type="InterPro" id="IPR013154">
    <property type="entry name" value="ADH-like_N"/>
</dbReference>
<evidence type="ECO:0000259" key="3">
    <source>
        <dbReference type="SMART" id="SM00829"/>
    </source>
</evidence>